<feature type="domain" description="Acyltransferase 3" evidence="8">
    <location>
        <begin position="17"/>
        <end position="341"/>
    </location>
</feature>
<evidence type="ECO:0000256" key="2">
    <source>
        <dbReference type="ARBA" id="ARBA00007400"/>
    </source>
</evidence>
<protein>
    <submittedName>
        <fullName evidence="9">Acyltransferase</fullName>
    </submittedName>
</protein>
<dbReference type="PANTHER" id="PTHR40074">
    <property type="entry name" value="O-ACETYLTRANSFERASE WECH"/>
    <property type="match status" value="1"/>
</dbReference>
<feature type="transmembrane region" description="Helical" evidence="7">
    <location>
        <begin position="63"/>
        <end position="81"/>
    </location>
</feature>
<dbReference type="AlphaFoldDB" id="A0AAJ5WTD5"/>
<name>A0AAJ5WTD5_9BACT</name>
<keyword evidence="9" id="KW-0012">Acyltransferase</keyword>
<evidence type="ECO:0000313" key="10">
    <source>
        <dbReference type="Proteomes" id="UP001220610"/>
    </source>
</evidence>
<keyword evidence="9" id="KW-0808">Transferase</keyword>
<evidence type="ECO:0000313" key="9">
    <source>
        <dbReference type="EMBL" id="WEK36233.1"/>
    </source>
</evidence>
<keyword evidence="5 7" id="KW-1133">Transmembrane helix</keyword>
<feature type="transmembrane region" description="Helical" evidence="7">
    <location>
        <begin position="187"/>
        <end position="208"/>
    </location>
</feature>
<evidence type="ECO:0000256" key="5">
    <source>
        <dbReference type="ARBA" id="ARBA00022989"/>
    </source>
</evidence>
<dbReference type="Pfam" id="PF01757">
    <property type="entry name" value="Acyl_transf_3"/>
    <property type="match status" value="1"/>
</dbReference>
<feature type="transmembrane region" description="Helical" evidence="7">
    <location>
        <begin position="142"/>
        <end position="161"/>
    </location>
</feature>
<keyword evidence="3" id="KW-1003">Cell membrane</keyword>
<dbReference type="GO" id="GO:0005886">
    <property type="term" value="C:plasma membrane"/>
    <property type="evidence" value="ECO:0007669"/>
    <property type="project" value="UniProtKB-SubCell"/>
</dbReference>
<evidence type="ECO:0000256" key="1">
    <source>
        <dbReference type="ARBA" id="ARBA00004651"/>
    </source>
</evidence>
<organism evidence="9 10">
    <name type="scientific">Candidatus Pseudobacter hemicellulosilyticus</name>
    <dbReference type="NCBI Taxonomy" id="3121375"/>
    <lineage>
        <taxon>Bacteria</taxon>
        <taxon>Pseudomonadati</taxon>
        <taxon>Bacteroidota</taxon>
        <taxon>Chitinophagia</taxon>
        <taxon>Chitinophagales</taxon>
        <taxon>Chitinophagaceae</taxon>
        <taxon>Pseudobacter</taxon>
    </lineage>
</organism>
<dbReference type="PANTHER" id="PTHR40074:SF2">
    <property type="entry name" value="O-ACETYLTRANSFERASE WECH"/>
    <property type="match status" value="1"/>
</dbReference>
<dbReference type="EMBL" id="CP119311">
    <property type="protein sequence ID" value="WEK36233.1"/>
    <property type="molecule type" value="Genomic_DNA"/>
</dbReference>
<evidence type="ECO:0000256" key="7">
    <source>
        <dbReference type="SAM" id="Phobius"/>
    </source>
</evidence>
<evidence type="ECO:0000256" key="6">
    <source>
        <dbReference type="ARBA" id="ARBA00023136"/>
    </source>
</evidence>
<evidence type="ECO:0000256" key="3">
    <source>
        <dbReference type="ARBA" id="ARBA00022475"/>
    </source>
</evidence>
<dbReference type="Proteomes" id="UP001220610">
    <property type="component" value="Chromosome"/>
</dbReference>
<evidence type="ECO:0000256" key="4">
    <source>
        <dbReference type="ARBA" id="ARBA00022692"/>
    </source>
</evidence>
<gene>
    <name evidence="9" type="ORF">P0Y53_01865</name>
</gene>
<feature type="transmembrane region" description="Helical" evidence="7">
    <location>
        <begin position="294"/>
        <end position="319"/>
    </location>
</feature>
<reference evidence="9" key="1">
    <citation type="submission" date="2023-03" db="EMBL/GenBank/DDBJ databases">
        <title>Andean soil-derived lignocellulolytic bacterial consortium as a source of novel taxa and putative plastic-active enzymes.</title>
        <authorList>
            <person name="Diaz-Garcia L."/>
            <person name="Chuvochina M."/>
            <person name="Feuerriegel G."/>
            <person name="Bunk B."/>
            <person name="Sproer C."/>
            <person name="Streit W.R."/>
            <person name="Rodriguez L.M."/>
            <person name="Overmann J."/>
            <person name="Jimenez D.J."/>
        </authorList>
    </citation>
    <scope>NUCLEOTIDE SEQUENCE</scope>
    <source>
        <strain evidence="9">MAG 7</strain>
    </source>
</reference>
<accession>A0AAJ5WTD5</accession>
<keyword evidence="6 7" id="KW-0472">Membrane</keyword>
<keyword evidence="4 7" id="KW-0812">Transmembrane</keyword>
<comment type="similarity">
    <text evidence="2">Belongs to the acyltransferase 3 family.</text>
</comment>
<proteinExistence type="inferred from homology"/>
<feature type="transmembrane region" description="Helical" evidence="7">
    <location>
        <begin position="263"/>
        <end position="282"/>
    </location>
</feature>
<dbReference type="GO" id="GO:0009246">
    <property type="term" value="P:enterobacterial common antigen biosynthetic process"/>
    <property type="evidence" value="ECO:0007669"/>
    <property type="project" value="TreeGrafter"/>
</dbReference>
<comment type="subcellular location">
    <subcellularLocation>
        <location evidence="1">Cell membrane</location>
        <topology evidence="1">Multi-pass membrane protein</topology>
    </subcellularLocation>
</comment>
<feature type="transmembrane region" description="Helical" evidence="7">
    <location>
        <begin position="101"/>
        <end position="121"/>
    </location>
</feature>
<sequence>MFNALFNSNQILGRSRNPWMDYAKGICILMPVYRHTFEGLGNVGIGSYSYNGIRMIDVFTMGFRMPVFFMIAGAFFASSIARKGVGGFMNGRFRTVLYPLMIWGGIQITLQMLFAGAGVNAQRTPLDYLNLILDPRKLEQFWYLNALFFVSTIYALLHYYAKFKIQHQLGLALVFYVISSYCERNHIYIGFLSGVTFYYIFFCIGDALHKVVLDEKNHEWLSSFRTSAILVPVFVAIELYCTSLNLAHPEESDFYVQYYRQEVFLVSAVIGAAFMIHLAFLLQRFNSMRWLRVVGYHAIYIYLSHMLVTAGMRILLVNIMGITNIPLLICIIYPLGIILPMIGFNIARRLGATWIFTLREDSPAPKPKPATANTMYFTREAVVPRESGSNTPS</sequence>
<dbReference type="GO" id="GO:0016413">
    <property type="term" value="F:O-acetyltransferase activity"/>
    <property type="evidence" value="ECO:0007669"/>
    <property type="project" value="TreeGrafter"/>
</dbReference>
<feature type="transmembrane region" description="Helical" evidence="7">
    <location>
        <begin position="325"/>
        <end position="347"/>
    </location>
</feature>
<dbReference type="InterPro" id="IPR002656">
    <property type="entry name" value="Acyl_transf_3_dom"/>
</dbReference>
<evidence type="ECO:0000259" key="8">
    <source>
        <dbReference type="Pfam" id="PF01757"/>
    </source>
</evidence>